<evidence type="ECO:0000313" key="6">
    <source>
        <dbReference type="Proteomes" id="UP001307889"/>
    </source>
</evidence>
<dbReference type="Gene3D" id="3.40.50.1820">
    <property type="entry name" value="alpha/beta hydrolase"/>
    <property type="match status" value="1"/>
</dbReference>
<reference evidence="5 6" key="1">
    <citation type="submission" date="2023-09" db="EMBL/GenBank/DDBJ databases">
        <title>Nesidiocoris tenuis whole genome shotgun sequence.</title>
        <authorList>
            <person name="Shibata T."/>
            <person name="Shimoda M."/>
            <person name="Kobayashi T."/>
            <person name="Uehara T."/>
        </authorList>
    </citation>
    <scope>NUCLEOTIDE SEQUENCE [LARGE SCALE GENOMIC DNA]</scope>
    <source>
        <strain evidence="5 6">Japan</strain>
    </source>
</reference>
<organism evidence="5 6">
    <name type="scientific">Nesidiocoris tenuis</name>
    <dbReference type="NCBI Taxonomy" id="355587"/>
    <lineage>
        <taxon>Eukaryota</taxon>
        <taxon>Metazoa</taxon>
        <taxon>Ecdysozoa</taxon>
        <taxon>Arthropoda</taxon>
        <taxon>Hexapoda</taxon>
        <taxon>Insecta</taxon>
        <taxon>Pterygota</taxon>
        <taxon>Neoptera</taxon>
        <taxon>Paraneoptera</taxon>
        <taxon>Hemiptera</taxon>
        <taxon>Heteroptera</taxon>
        <taxon>Panheteroptera</taxon>
        <taxon>Cimicomorpha</taxon>
        <taxon>Miridae</taxon>
        <taxon>Dicyphina</taxon>
        <taxon>Nesidiocoris</taxon>
    </lineage>
</organism>
<dbReference type="EMBL" id="AP028921">
    <property type="protein sequence ID" value="BET02026.1"/>
    <property type="molecule type" value="Genomic_DNA"/>
</dbReference>
<gene>
    <name evidence="5" type="ORF">NTJ_14844</name>
</gene>
<feature type="compositionally biased region" description="Basic and acidic residues" evidence="2">
    <location>
        <begin position="1"/>
        <end position="35"/>
    </location>
</feature>
<keyword evidence="1" id="KW-0325">Glycoprotein</keyword>
<feature type="transmembrane region" description="Helical" evidence="3">
    <location>
        <begin position="285"/>
        <end position="305"/>
    </location>
</feature>
<keyword evidence="6" id="KW-1185">Reference proteome</keyword>
<name>A0ABN7BCC3_9HEMI</name>
<feature type="domain" description="Carboxylesterase type B" evidence="4">
    <location>
        <begin position="326"/>
        <end position="768"/>
    </location>
</feature>
<dbReference type="InterPro" id="IPR019819">
    <property type="entry name" value="Carboxylesterase_B_CS"/>
</dbReference>
<feature type="region of interest" description="Disordered" evidence="2">
    <location>
        <begin position="1"/>
        <end position="188"/>
    </location>
</feature>
<evidence type="ECO:0000256" key="2">
    <source>
        <dbReference type="SAM" id="MobiDB-lite"/>
    </source>
</evidence>
<keyword evidence="3" id="KW-1133">Transmembrane helix</keyword>
<evidence type="ECO:0000259" key="4">
    <source>
        <dbReference type="Pfam" id="PF00135"/>
    </source>
</evidence>
<proteinExistence type="predicted"/>
<dbReference type="InterPro" id="IPR050309">
    <property type="entry name" value="Type-B_Carboxylest/Lipase"/>
</dbReference>
<feature type="compositionally biased region" description="Polar residues" evidence="2">
    <location>
        <begin position="160"/>
        <end position="176"/>
    </location>
</feature>
<dbReference type="Proteomes" id="UP001307889">
    <property type="component" value="Chromosome 13"/>
</dbReference>
<keyword evidence="3" id="KW-0472">Membrane</keyword>
<feature type="compositionally biased region" description="Basic and acidic residues" evidence="2">
    <location>
        <begin position="62"/>
        <end position="71"/>
    </location>
</feature>
<keyword evidence="3" id="KW-0812">Transmembrane</keyword>
<accession>A0ABN7BCC3</accession>
<feature type="compositionally biased region" description="Polar residues" evidence="2">
    <location>
        <begin position="40"/>
        <end position="54"/>
    </location>
</feature>
<protein>
    <submittedName>
        <fullName evidence="5">Neurotactin</fullName>
    </submittedName>
</protein>
<evidence type="ECO:0000256" key="3">
    <source>
        <dbReference type="SAM" id="Phobius"/>
    </source>
</evidence>
<feature type="compositionally biased region" description="Basic and acidic residues" evidence="2">
    <location>
        <begin position="97"/>
        <end position="114"/>
    </location>
</feature>
<dbReference type="InterPro" id="IPR029058">
    <property type="entry name" value="AB_hydrolase_fold"/>
</dbReference>
<sequence length="836" mass="92319">MSDQTNEKDITQLESNEDKKSLDKLQIEDEERKTIMDPSKNGSDQKGVNGNDGPQTRGPGGEIEKKKKALEEAALTSGGGHRPIGGIKIPGFLKTSRSKDRSKDHGDGEEKADLLVETPCSDKINSPTSPDEKKNADTPSGLRLPPVLSNLKFSVPFFKRSTSQQDQSDGNVQSPPQEGGTDEPSRKPKLINAIRLPLASLVPKKLKSKDGDVEAGGGAQAGLASVETLDDADASKGQHDDGMENVKLDAVDGDAEKAALENEDESRWAKQDWRKWWDIAKEHKLTTFGIILFFVLLLILIIAVLSGPGVPTHAPIVDGKYIKAVTSCGYVEGLVENEEFVFRGIPFAKPPVKELRFKPPQRMTVDDCWNGTFKAHNVTPSCWQVFANNALDGSEDCLTLDVWTPYVRYDTPLPVLFLVGTDSLNGGWPSKLTVPSGLSKLKEIVIVRPRFRLSSLGFLASVSLSMTVHPRSSGNYGLADVIAALEWTSLNIQHFGGDSKSITVVGYRSGATLASLLTTIRKPEKLFARLWLSSGTAVFPNSSLVESENSYSSYVEAVGCSGKNDYENNADCLRNTDVEELLENIPTDWKPQVEAGLPKESVQGHQWLVNDGHIVRQSPYHTWSSTNLSIPVVIGTTLHSEVTPDWYKIRADWTPERIRLEVDKSQIGIEKHTDKVLAIYNTTLVGLAAMISDISTVCPLYSMHKALAGSKFYLVTQPSDAAAKNGLVYGGADVEVLLGTYPYQTDPPQRRYITAMRNFFYRFVQNGVVPLHRMSVIGQDLTDQKMDPQDLEHRCTLWKEMGFDKFAKVGMKEGCLDFMRKEGRLDFMRKEGRLDF</sequence>
<evidence type="ECO:0000256" key="1">
    <source>
        <dbReference type="ARBA" id="ARBA00023180"/>
    </source>
</evidence>
<dbReference type="PANTHER" id="PTHR11559">
    <property type="entry name" value="CARBOXYLESTERASE"/>
    <property type="match status" value="1"/>
</dbReference>
<evidence type="ECO:0000313" key="5">
    <source>
        <dbReference type="EMBL" id="BET02026.1"/>
    </source>
</evidence>
<dbReference type="Pfam" id="PF00135">
    <property type="entry name" value="COesterase"/>
    <property type="match status" value="1"/>
</dbReference>
<dbReference type="SUPFAM" id="SSF53474">
    <property type="entry name" value="alpha/beta-Hydrolases"/>
    <property type="match status" value="1"/>
</dbReference>
<dbReference type="InterPro" id="IPR002018">
    <property type="entry name" value="CarbesteraseB"/>
</dbReference>
<dbReference type="PROSITE" id="PS00941">
    <property type="entry name" value="CARBOXYLESTERASE_B_2"/>
    <property type="match status" value="1"/>
</dbReference>